<dbReference type="CDD" id="cd10747">
    <property type="entry name" value="DnaJ_C"/>
    <property type="match status" value="1"/>
</dbReference>
<dbReference type="GO" id="GO:0031072">
    <property type="term" value="F:heat shock protein binding"/>
    <property type="evidence" value="ECO:0007669"/>
    <property type="project" value="InterPro"/>
</dbReference>
<gene>
    <name evidence="16" type="primary">dnaJ1</name>
    <name evidence="11" type="synonym">dnaJ</name>
    <name evidence="16" type="ORF">GCM10011575_24120</name>
</gene>
<evidence type="ECO:0000256" key="12">
    <source>
        <dbReference type="PROSITE-ProRule" id="PRU00546"/>
    </source>
</evidence>
<organism evidence="16 17">
    <name type="scientific">Microlunatus endophyticus</name>
    <dbReference type="NCBI Taxonomy" id="1716077"/>
    <lineage>
        <taxon>Bacteria</taxon>
        <taxon>Bacillati</taxon>
        <taxon>Actinomycetota</taxon>
        <taxon>Actinomycetes</taxon>
        <taxon>Propionibacteriales</taxon>
        <taxon>Propionibacteriaceae</taxon>
        <taxon>Microlunatus</taxon>
    </lineage>
</organism>
<evidence type="ECO:0000259" key="14">
    <source>
        <dbReference type="PROSITE" id="PS50076"/>
    </source>
</evidence>
<protein>
    <recommendedName>
        <fullName evidence="10 11">Chaperone protein DnaJ</fullName>
    </recommendedName>
</protein>
<keyword evidence="17" id="KW-1185">Reference proteome</keyword>
<reference evidence="16" key="2">
    <citation type="submission" date="2020-09" db="EMBL/GenBank/DDBJ databases">
        <authorList>
            <person name="Sun Q."/>
            <person name="Zhou Y."/>
        </authorList>
    </citation>
    <scope>NUCLEOTIDE SEQUENCE</scope>
    <source>
        <strain evidence="16">CGMCC 4.7306</strain>
    </source>
</reference>
<dbReference type="InterPro" id="IPR002939">
    <property type="entry name" value="DnaJ_C"/>
</dbReference>
<dbReference type="InterPro" id="IPR012724">
    <property type="entry name" value="DnaJ"/>
</dbReference>
<keyword evidence="3 11" id="KW-0479">Metal-binding</keyword>
<dbReference type="EMBL" id="BMMZ01000005">
    <property type="protein sequence ID" value="GGL64917.1"/>
    <property type="molecule type" value="Genomic_DNA"/>
</dbReference>
<evidence type="ECO:0000256" key="11">
    <source>
        <dbReference type="HAMAP-Rule" id="MF_01152"/>
    </source>
</evidence>
<dbReference type="GO" id="GO:0009408">
    <property type="term" value="P:response to heat"/>
    <property type="evidence" value="ECO:0007669"/>
    <property type="project" value="InterPro"/>
</dbReference>
<dbReference type="InterPro" id="IPR036869">
    <property type="entry name" value="J_dom_sf"/>
</dbReference>
<dbReference type="GO" id="GO:0008270">
    <property type="term" value="F:zinc ion binding"/>
    <property type="evidence" value="ECO:0007669"/>
    <property type="project" value="UniProtKB-UniRule"/>
</dbReference>
<comment type="domain">
    <text evidence="11">The J domain is necessary and sufficient to stimulate DnaK ATPase activity. Zinc center 1 plays an important role in the autonomous, DnaK-independent chaperone activity of DnaJ. Zinc center 2 is essential for interaction with DnaK and for DnaJ activity.</text>
</comment>
<dbReference type="SUPFAM" id="SSF46565">
    <property type="entry name" value="Chaperone J-domain"/>
    <property type="match status" value="1"/>
</dbReference>
<evidence type="ECO:0000313" key="16">
    <source>
        <dbReference type="EMBL" id="GGL64917.1"/>
    </source>
</evidence>
<dbReference type="PANTHER" id="PTHR43096">
    <property type="entry name" value="DNAJ HOMOLOG 1, MITOCHONDRIAL-RELATED"/>
    <property type="match status" value="1"/>
</dbReference>
<accession>A0A917SAT0</accession>
<feature type="repeat" description="CXXCXGXG motif" evidence="11">
    <location>
        <begin position="221"/>
        <end position="228"/>
    </location>
</feature>
<dbReference type="GO" id="GO:0042026">
    <property type="term" value="P:protein refolding"/>
    <property type="evidence" value="ECO:0007669"/>
    <property type="project" value="TreeGrafter"/>
</dbReference>
<sequence>MSTKDWLEKDYYKILGVSSNAKPEEIKKAYRKLARENHPDANPGNAEAERRFKEVSEANDVLSDAEKRKEYDDARKMFGGGGFRFPRGGNTAGASSMDDLFRNASGGGDSFSDIFGGLFNSGGRTRTTSSTRGPRRGSDIEGEVTIDFVDSVIGVTVPIQMISDAACSACHGTGAKAGTVPRVCPTCQGSGMQTSTSGGVFAVTEPCVDCRGRGMIVDDPCPVCNGSGRGRSTRSMQVRIPAGVTDGQRIRLKGKGGAGENGGAPGDLYVVVHVSPHPVFGRKADNLTLTVPVTFSEAALGAEIEVPTLDGPAVRIKIAPGTPNGRTLRVRGKGVARRDGSRGDLLVTVEVVVPEQLSDQAREALDSFAAAAGMADPRKALFAKARSAGSPGAASYGAASHGAGGGHAASGSAAR</sequence>
<feature type="compositionally biased region" description="Basic and acidic residues" evidence="13">
    <location>
        <begin position="47"/>
        <end position="56"/>
    </location>
</feature>
<comment type="subcellular location">
    <subcellularLocation>
        <location evidence="11">Cytoplasm</location>
    </subcellularLocation>
</comment>
<keyword evidence="4 11" id="KW-0677">Repeat</keyword>
<feature type="domain" description="CR-type" evidence="15">
    <location>
        <begin position="154"/>
        <end position="233"/>
    </location>
</feature>
<evidence type="ECO:0000256" key="8">
    <source>
        <dbReference type="ARBA" id="ARBA00023186"/>
    </source>
</evidence>
<evidence type="ECO:0000256" key="5">
    <source>
        <dbReference type="ARBA" id="ARBA00022771"/>
    </source>
</evidence>
<dbReference type="PRINTS" id="PR00625">
    <property type="entry name" value="JDOMAIN"/>
</dbReference>
<feature type="binding site" evidence="11">
    <location>
        <position position="187"/>
    </location>
    <ligand>
        <name>Zn(2+)</name>
        <dbReference type="ChEBI" id="CHEBI:29105"/>
        <label>2</label>
    </ligand>
</feature>
<dbReference type="GO" id="GO:0005524">
    <property type="term" value="F:ATP binding"/>
    <property type="evidence" value="ECO:0007669"/>
    <property type="project" value="InterPro"/>
</dbReference>
<dbReference type="InterPro" id="IPR036410">
    <property type="entry name" value="HSP_DnaJ_Cys-rich_dom_sf"/>
</dbReference>
<dbReference type="AlphaFoldDB" id="A0A917SAT0"/>
<evidence type="ECO:0000256" key="6">
    <source>
        <dbReference type="ARBA" id="ARBA00022833"/>
    </source>
</evidence>
<evidence type="ECO:0000256" key="1">
    <source>
        <dbReference type="ARBA" id="ARBA00022490"/>
    </source>
</evidence>
<evidence type="ECO:0000259" key="15">
    <source>
        <dbReference type="PROSITE" id="PS51188"/>
    </source>
</evidence>
<feature type="compositionally biased region" description="Low complexity" evidence="13">
    <location>
        <begin position="389"/>
        <end position="401"/>
    </location>
</feature>
<dbReference type="NCBIfam" id="TIGR02349">
    <property type="entry name" value="DnaJ_bact"/>
    <property type="match status" value="1"/>
</dbReference>
<dbReference type="FunFam" id="2.10.230.10:FF:000002">
    <property type="entry name" value="Molecular chaperone DnaJ"/>
    <property type="match status" value="1"/>
</dbReference>
<evidence type="ECO:0000256" key="3">
    <source>
        <dbReference type="ARBA" id="ARBA00022723"/>
    </source>
</evidence>
<feature type="binding site" evidence="11">
    <location>
        <position position="170"/>
    </location>
    <ligand>
        <name>Zn(2+)</name>
        <dbReference type="ChEBI" id="CHEBI:29105"/>
        <label>1</label>
    </ligand>
</feature>
<keyword evidence="1 11" id="KW-0963">Cytoplasm</keyword>
<dbReference type="PROSITE" id="PS51188">
    <property type="entry name" value="ZF_CR"/>
    <property type="match status" value="1"/>
</dbReference>
<feature type="repeat" description="CXXCXGXG motif" evidence="11">
    <location>
        <begin position="207"/>
        <end position="214"/>
    </location>
</feature>
<comment type="subunit">
    <text evidence="11">Homodimer.</text>
</comment>
<dbReference type="HAMAP" id="MF_01152">
    <property type="entry name" value="DnaJ"/>
    <property type="match status" value="1"/>
</dbReference>
<dbReference type="Pfam" id="PF00226">
    <property type="entry name" value="DnaJ"/>
    <property type="match status" value="1"/>
</dbReference>
<comment type="cofactor">
    <cofactor evidence="11">
        <name>Zn(2+)</name>
        <dbReference type="ChEBI" id="CHEBI:29105"/>
    </cofactor>
    <text evidence="11">Binds 2 Zn(2+) ions per monomer.</text>
</comment>
<name>A0A917SAT0_9ACTN</name>
<dbReference type="InterPro" id="IPR018253">
    <property type="entry name" value="DnaJ_domain_CS"/>
</dbReference>
<dbReference type="Pfam" id="PF01556">
    <property type="entry name" value="DnaJ_C"/>
    <property type="match status" value="1"/>
</dbReference>
<keyword evidence="5 11" id="KW-0863">Zinc-finger</keyword>
<dbReference type="InterPro" id="IPR001623">
    <property type="entry name" value="DnaJ_domain"/>
</dbReference>
<dbReference type="NCBIfam" id="NF010888">
    <property type="entry name" value="PRK14295.1"/>
    <property type="match status" value="1"/>
</dbReference>
<evidence type="ECO:0000313" key="17">
    <source>
        <dbReference type="Proteomes" id="UP000613840"/>
    </source>
</evidence>
<feature type="domain" description="J" evidence="14">
    <location>
        <begin position="10"/>
        <end position="75"/>
    </location>
</feature>
<dbReference type="NCBIfam" id="NF008035">
    <property type="entry name" value="PRK10767.1"/>
    <property type="match status" value="1"/>
</dbReference>
<dbReference type="InterPro" id="IPR008971">
    <property type="entry name" value="HSP40/DnaJ_pept-bd"/>
</dbReference>
<evidence type="ECO:0000256" key="13">
    <source>
        <dbReference type="SAM" id="MobiDB-lite"/>
    </source>
</evidence>
<dbReference type="Gene3D" id="2.60.260.20">
    <property type="entry name" value="Urease metallochaperone UreE, N-terminal domain"/>
    <property type="match status" value="2"/>
</dbReference>
<feature type="binding site" evidence="11">
    <location>
        <position position="224"/>
    </location>
    <ligand>
        <name>Zn(2+)</name>
        <dbReference type="ChEBI" id="CHEBI:29105"/>
        <label>1</label>
    </ligand>
</feature>
<dbReference type="CDD" id="cd10719">
    <property type="entry name" value="DnaJ_zf"/>
    <property type="match status" value="1"/>
</dbReference>
<feature type="zinc finger region" description="CR-type" evidence="12">
    <location>
        <begin position="154"/>
        <end position="233"/>
    </location>
</feature>
<keyword evidence="7 11" id="KW-0346">Stress response</keyword>
<dbReference type="SUPFAM" id="SSF57938">
    <property type="entry name" value="DnaJ/Hsp40 cysteine-rich domain"/>
    <property type="match status" value="1"/>
</dbReference>
<evidence type="ECO:0000256" key="7">
    <source>
        <dbReference type="ARBA" id="ARBA00023016"/>
    </source>
</evidence>
<comment type="function">
    <text evidence="11">Participates actively in the response to hyperosmotic and heat shock by preventing the aggregation of stress-denatured proteins and by disaggregating proteins, also in an autonomous, DnaK-independent fashion. Unfolded proteins bind initially to DnaJ; upon interaction with the DnaJ-bound protein, DnaK hydrolyzes its bound ATP, resulting in the formation of a stable complex. GrpE releases ADP from DnaK; ATP binding to DnaK triggers the release of the substrate protein, thus completing the reaction cycle. Several rounds of ATP-dependent interactions between DnaJ, DnaK and GrpE are required for fully efficient folding. Also involved, together with DnaK and GrpE, in the DNA replication of plasmids through activation of initiation proteins.</text>
</comment>
<dbReference type="Gene3D" id="1.10.287.110">
    <property type="entry name" value="DnaJ domain"/>
    <property type="match status" value="1"/>
</dbReference>
<keyword evidence="2 11" id="KW-0235">DNA replication</keyword>
<evidence type="ECO:0000256" key="9">
    <source>
        <dbReference type="ARBA" id="ARBA00061004"/>
    </source>
</evidence>
<feature type="binding site" evidence="11">
    <location>
        <position position="221"/>
    </location>
    <ligand>
        <name>Zn(2+)</name>
        <dbReference type="ChEBI" id="CHEBI:29105"/>
        <label>1</label>
    </ligand>
</feature>
<feature type="binding site" evidence="11">
    <location>
        <position position="167"/>
    </location>
    <ligand>
        <name>Zn(2+)</name>
        <dbReference type="ChEBI" id="CHEBI:29105"/>
        <label>1</label>
    </ligand>
</feature>
<feature type="binding site" evidence="11">
    <location>
        <position position="207"/>
    </location>
    <ligand>
        <name>Zn(2+)</name>
        <dbReference type="ChEBI" id="CHEBI:29105"/>
        <label>2</label>
    </ligand>
</feature>
<dbReference type="FunFam" id="2.60.260.20:FF:000013">
    <property type="entry name" value="DnaJ subfamily B member 11"/>
    <property type="match status" value="1"/>
</dbReference>
<feature type="region of interest" description="Disordered" evidence="13">
    <location>
        <begin position="389"/>
        <end position="415"/>
    </location>
</feature>
<dbReference type="GO" id="GO:0006260">
    <property type="term" value="P:DNA replication"/>
    <property type="evidence" value="ECO:0007669"/>
    <property type="project" value="UniProtKB-KW"/>
</dbReference>
<dbReference type="SMART" id="SM00271">
    <property type="entry name" value="DnaJ"/>
    <property type="match status" value="1"/>
</dbReference>
<proteinExistence type="inferred from homology"/>
<keyword evidence="6 11" id="KW-0862">Zinc</keyword>
<dbReference type="PROSITE" id="PS00636">
    <property type="entry name" value="DNAJ_1"/>
    <property type="match status" value="1"/>
</dbReference>
<feature type="region of interest" description="Disordered" evidence="13">
    <location>
        <begin position="34"/>
        <end position="59"/>
    </location>
</feature>
<dbReference type="Pfam" id="PF00684">
    <property type="entry name" value="DnaJ_CXXCXGXG"/>
    <property type="match status" value="1"/>
</dbReference>
<dbReference type="CDD" id="cd06257">
    <property type="entry name" value="DnaJ"/>
    <property type="match status" value="1"/>
</dbReference>
<feature type="binding site" evidence="11">
    <location>
        <position position="184"/>
    </location>
    <ligand>
        <name>Zn(2+)</name>
        <dbReference type="ChEBI" id="CHEBI:29105"/>
        <label>2</label>
    </ligand>
</feature>
<dbReference type="SUPFAM" id="SSF49493">
    <property type="entry name" value="HSP40/DnaJ peptide-binding domain"/>
    <property type="match status" value="2"/>
</dbReference>
<reference evidence="16" key="1">
    <citation type="journal article" date="2014" name="Int. J. Syst. Evol. Microbiol.">
        <title>Complete genome sequence of Corynebacterium casei LMG S-19264T (=DSM 44701T), isolated from a smear-ripened cheese.</title>
        <authorList>
            <consortium name="US DOE Joint Genome Institute (JGI-PGF)"/>
            <person name="Walter F."/>
            <person name="Albersmeier A."/>
            <person name="Kalinowski J."/>
            <person name="Ruckert C."/>
        </authorList>
    </citation>
    <scope>NUCLEOTIDE SEQUENCE</scope>
    <source>
        <strain evidence="16">CGMCC 4.7306</strain>
    </source>
</reference>
<comment type="similarity">
    <text evidence="9 11">Belongs to the DnaJ family.</text>
</comment>
<feature type="binding site" evidence="11">
    <location>
        <position position="210"/>
    </location>
    <ligand>
        <name>Zn(2+)</name>
        <dbReference type="ChEBI" id="CHEBI:29105"/>
        <label>2</label>
    </ligand>
</feature>
<keyword evidence="8 11" id="KW-0143">Chaperone</keyword>
<dbReference type="Proteomes" id="UP000613840">
    <property type="component" value="Unassembled WGS sequence"/>
</dbReference>
<evidence type="ECO:0000256" key="10">
    <source>
        <dbReference type="ARBA" id="ARBA00067609"/>
    </source>
</evidence>
<feature type="repeat" description="CXXCXGXG motif" evidence="11">
    <location>
        <begin position="167"/>
        <end position="174"/>
    </location>
</feature>
<comment type="caution">
    <text evidence="16">The sequence shown here is derived from an EMBL/GenBank/DDBJ whole genome shotgun (WGS) entry which is preliminary data.</text>
</comment>
<dbReference type="InterPro" id="IPR001305">
    <property type="entry name" value="HSP_DnaJ_Cys-rich_dom"/>
</dbReference>
<dbReference type="PANTHER" id="PTHR43096:SF54">
    <property type="entry name" value="CHAPERONE PROTEIN DNAJ 1"/>
    <property type="match status" value="1"/>
</dbReference>
<dbReference type="GO" id="GO:0051082">
    <property type="term" value="F:unfolded protein binding"/>
    <property type="evidence" value="ECO:0007669"/>
    <property type="project" value="UniProtKB-UniRule"/>
</dbReference>
<evidence type="ECO:0000256" key="4">
    <source>
        <dbReference type="ARBA" id="ARBA00022737"/>
    </source>
</evidence>
<dbReference type="Gene3D" id="2.10.230.10">
    <property type="entry name" value="Heat shock protein DnaJ, cysteine-rich domain"/>
    <property type="match status" value="1"/>
</dbReference>
<feature type="repeat" description="CXXCXGXG motif" evidence="11">
    <location>
        <begin position="184"/>
        <end position="191"/>
    </location>
</feature>
<dbReference type="PROSITE" id="PS50076">
    <property type="entry name" value="DNAJ_2"/>
    <property type="match status" value="1"/>
</dbReference>
<evidence type="ECO:0000256" key="2">
    <source>
        <dbReference type="ARBA" id="ARBA00022705"/>
    </source>
</evidence>
<dbReference type="GO" id="GO:0005737">
    <property type="term" value="C:cytoplasm"/>
    <property type="evidence" value="ECO:0007669"/>
    <property type="project" value="UniProtKB-SubCell"/>
</dbReference>